<comment type="catalytic activity">
    <reaction evidence="8">
        <text>adenosine + phosphate = alpha-D-ribose 1-phosphate + adenine</text>
        <dbReference type="Rhea" id="RHEA:27642"/>
        <dbReference type="ChEBI" id="CHEBI:16335"/>
        <dbReference type="ChEBI" id="CHEBI:16708"/>
        <dbReference type="ChEBI" id="CHEBI:43474"/>
        <dbReference type="ChEBI" id="CHEBI:57720"/>
        <dbReference type="EC" id="2.4.2.1"/>
    </reaction>
    <physiologicalReaction direction="left-to-right" evidence="8">
        <dbReference type="Rhea" id="RHEA:27643"/>
    </physiologicalReaction>
</comment>
<dbReference type="Proteomes" id="UP001165267">
    <property type="component" value="Unassembled WGS sequence"/>
</dbReference>
<name>A0ABT1XJT0_9BURK</name>
<dbReference type="NCBIfam" id="TIGR00726">
    <property type="entry name" value="peptidoglycan editing factor PgeF"/>
    <property type="match status" value="1"/>
</dbReference>
<dbReference type="EMBL" id="JANKHG010000026">
    <property type="protein sequence ID" value="MCR2747548.1"/>
    <property type="molecule type" value="Genomic_DNA"/>
</dbReference>
<dbReference type="Pfam" id="PF02578">
    <property type="entry name" value="Cu-oxidase_4"/>
    <property type="match status" value="1"/>
</dbReference>
<keyword evidence="3" id="KW-0808">Transferase</keyword>
<comment type="catalytic activity">
    <reaction evidence="1">
        <text>inosine + phosphate = alpha-D-ribose 1-phosphate + hypoxanthine</text>
        <dbReference type="Rhea" id="RHEA:27646"/>
        <dbReference type="ChEBI" id="CHEBI:17368"/>
        <dbReference type="ChEBI" id="CHEBI:17596"/>
        <dbReference type="ChEBI" id="CHEBI:43474"/>
        <dbReference type="ChEBI" id="CHEBI:57720"/>
        <dbReference type="EC" id="2.4.2.1"/>
    </reaction>
    <physiologicalReaction direction="left-to-right" evidence="1">
        <dbReference type="Rhea" id="RHEA:27647"/>
    </physiologicalReaction>
</comment>
<dbReference type="CDD" id="cd16833">
    <property type="entry name" value="YfiH"/>
    <property type="match status" value="1"/>
</dbReference>
<evidence type="ECO:0000256" key="9">
    <source>
        <dbReference type="ARBA" id="ARBA00049893"/>
    </source>
</evidence>
<keyword evidence="6" id="KW-0862">Zinc</keyword>
<reference evidence="11" key="1">
    <citation type="submission" date="2022-07" db="EMBL/GenBank/DDBJ databases">
        <authorList>
            <person name="Xamxidin M."/>
        </authorList>
    </citation>
    <scope>NUCLEOTIDE SEQUENCE</scope>
    <source>
        <strain evidence="11">YS8-69</strain>
    </source>
</reference>
<evidence type="ECO:0000256" key="3">
    <source>
        <dbReference type="ARBA" id="ARBA00022679"/>
    </source>
</evidence>
<comment type="caution">
    <text evidence="11">The sequence shown here is derived from an EMBL/GenBank/DDBJ whole genome shotgun (WGS) entry which is preliminary data.</text>
</comment>
<evidence type="ECO:0000256" key="2">
    <source>
        <dbReference type="ARBA" id="ARBA00007353"/>
    </source>
</evidence>
<dbReference type="PANTHER" id="PTHR30616:SF2">
    <property type="entry name" value="PURINE NUCLEOSIDE PHOSPHORYLASE LACC1"/>
    <property type="match status" value="1"/>
</dbReference>
<dbReference type="RefSeq" id="WP_257512769.1">
    <property type="nucleotide sequence ID" value="NZ_JANKHG010000026.1"/>
</dbReference>
<protein>
    <recommendedName>
        <fullName evidence="10">Purine nucleoside phosphorylase</fullName>
    </recommendedName>
</protein>
<keyword evidence="4" id="KW-0479">Metal-binding</keyword>
<dbReference type="InterPro" id="IPR003730">
    <property type="entry name" value="Cu_polyphenol_OxRdtase"/>
</dbReference>
<keyword evidence="5" id="KW-0378">Hydrolase</keyword>
<evidence type="ECO:0000256" key="5">
    <source>
        <dbReference type="ARBA" id="ARBA00022801"/>
    </source>
</evidence>
<comment type="similarity">
    <text evidence="2 10">Belongs to the purine nucleoside phosphorylase YfiH/LACC1 family.</text>
</comment>
<dbReference type="SUPFAM" id="SSF64438">
    <property type="entry name" value="CNF1/YfiH-like putative cysteine hydrolases"/>
    <property type="match status" value="1"/>
</dbReference>
<accession>A0ABT1XJT0</accession>
<dbReference type="InterPro" id="IPR038371">
    <property type="entry name" value="Cu_polyphenol_OxRdtase_sf"/>
</dbReference>
<sequence>MRLNKVIPVSRLGPQWAGVKVLVTEAGFQQGNFQQTAYGFNLGVHVGDEPSEVEARRAAVQAEMGAPIVWLNQVHGCDVFKANDLPDSTPPQADASITTFDHTTLAIMTADCLPVVFAAINASGKVLGVGAAHAGWRGLHAGVLQATANALADSCAVPAGQVKAWMGPAIGPESFEVGQDVLDAFVQQNPSNAACFKADQTKDKYLANIYALARIALNNVGIVNVEGGDLDTLTDSRWFSHRRGQHQGVPSGRFATLIRLLPSQVA</sequence>
<evidence type="ECO:0000256" key="6">
    <source>
        <dbReference type="ARBA" id="ARBA00022833"/>
    </source>
</evidence>
<evidence type="ECO:0000256" key="1">
    <source>
        <dbReference type="ARBA" id="ARBA00000553"/>
    </source>
</evidence>
<organism evidence="11 12">
    <name type="scientific">Limnobacter parvus</name>
    <dbReference type="NCBI Taxonomy" id="2939690"/>
    <lineage>
        <taxon>Bacteria</taxon>
        <taxon>Pseudomonadati</taxon>
        <taxon>Pseudomonadota</taxon>
        <taxon>Betaproteobacteria</taxon>
        <taxon>Burkholderiales</taxon>
        <taxon>Burkholderiaceae</taxon>
        <taxon>Limnobacter</taxon>
    </lineage>
</organism>
<dbReference type="Gene3D" id="3.60.140.10">
    <property type="entry name" value="CNF1/YfiH-like putative cysteine hydrolases"/>
    <property type="match status" value="1"/>
</dbReference>
<evidence type="ECO:0000256" key="4">
    <source>
        <dbReference type="ARBA" id="ARBA00022723"/>
    </source>
</evidence>
<evidence type="ECO:0000256" key="7">
    <source>
        <dbReference type="ARBA" id="ARBA00047989"/>
    </source>
</evidence>
<evidence type="ECO:0000313" key="12">
    <source>
        <dbReference type="Proteomes" id="UP001165267"/>
    </source>
</evidence>
<evidence type="ECO:0000256" key="8">
    <source>
        <dbReference type="ARBA" id="ARBA00048968"/>
    </source>
</evidence>
<comment type="catalytic activity">
    <reaction evidence="9">
        <text>S-methyl-5'-thioadenosine + phosphate = 5-(methylsulfanyl)-alpha-D-ribose 1-phosphate + adenine</text>
        <dbReference type="Rhea" id="RHEA:11852"/>
        <dbReference type="ChEBI" id="CHEBI:16708"/>
        <dbReference type="ChEBI" id="CHEBI:17509"/>
        <dbReference type="ChEBI" id="CHEBI:43474"/>
        <dbReference type="ChEBI" id="CHEBI:58533"/>
        <dbReference type="EC" id="2.4.2.28"/>
    </reaction>
    <physiologicalReaction direction="left-to-right" evidence="9">
        <dbReference type="Rhea" id="RHEA:11853"/>
    </physiologicalReaction>
</comment>
<dbReference type="InterPro" id="IPR011324">
    <property type="entry name" value="Cytotoxic_necrot_fac-like_cat"/>
</dbReference>
<comment type="catalytic activity">
    <reaction evidence="7">
        <text>adenosine + H2O + H(+) = inosine + NH4(+)</text>
        <dbReference type="Rhea" id="RHEA:24408"/>
        <dbReference type="ChEBI" id="CHEBI:15377"/>
        <dbReference type="ChEBI" id="CHEBI:15378"/>
        <dbReference type="ChEBI" id="CHEBI:16335"/>
        <dbReference type="ChEBI" id="CHEBI:17596"/>
        <dbReference type="ChEBI" id="CHEBI:28938"/>
        <dbReference type="EC" id="3.5.4.4"/>
    </reaction>
    <physiologicalReaction direction="left-to-right" evidence="7">
        <dbReference type="Rhea" id="RHEA:24409"/>
    </physiologicalReaction>
</comment>
<evidence type="ECO:0000313" key="11">
    <source>
        <dbReference type="EMBL" id="MCR2747548.1"/>
    </source>
</evidence>
<evidence type="ECO:0000256" key="10">
    <source>
        <dbReference type="RuleBase" id="RU361274"/>
    </source>
</evidence>
<keyword evidence="12" id="KW-1185">Reference proteome</keyword>
<proteinExistence type="inferred from homology"/>
<dbReference type="PANTHER" id="PTHR30616">
    <property type="entry name" value="UNCHARACTERIZED PROTEIN YFIH"/>
    <property type="match status" value="1"/>
</dbReference>
<gene>
    <name evidence="11" type="primary">pgeF</name>
    <name evidence="11" type="ORF">NSP04_12905</name>
</gene>